<dbReference type="OrthoDB" id="6427659at2759"/>
<feature type="compositionally biased region" description="Polar residues" evidence="1">
    <location>
        <begin position="1"/>
        <end position="10"/>
    </location>
</feature>
<evidence type="ECO:0000256" key="1">
    <source>
        <dbReference type="SAM" id="MobiDB-lite"/>
    </source>
</evidence>
<feature type="non-terminal residue" evidence="3">
    <location>
        <position position="1"/>
    </location>
</feature>
<keyword evidence="2" id="KW-0812">Transmembrane</keyword>
<evidence type="ECO:0000313" key="3">
    <source>
        <dbReference type="EMBL" id="GFG31256.1"/>
    </source>
</evidence>
<proteinExistence type="predicted"/>
<sequence>NPWISEQQQLECRESQSTNSSSSGRTYHQQQQHRGPGPPSSLWLPHTQPEPSGATIAYNHHQLCTGGHFPLTDQIEALVEGPPSCGATNPLLVPACGSGATAIVKPHHYASSSRAASDRDRPVTPASSPGGMSGGGSGGAVDGCGGHCVAFENFCYYCLQVIFIAGMLTGVSLIIAGAVLRSQSRGGDLLVLVYIGCMIAMVCTLLLSVQCCVRRNVKRRKRALRAAREQRNVAASSSNRRSNLAHGDMIPLQDIVGNTAQQQPRVPPQQQYQPLLRLVQQQTGAVENQRHSGNIVPAPYHHQASYR</sequence>
<evidence type="ECO:0000313" key="4">
    <source>
        <dbReference type="Proteomes" id="UP000502823"/>
    </source>
</evidence>
<feature type="transmembrane region" description="Helical" evidence="2">
    <location>
        <begin position="191"/>
        <end position="213"/>
    </location>
</feature>
<feature type="compositionally biased region" description="Low complexity" evidence="1">
    <location>
        <begin position="15"/>
        <end position="33"/>
    </location>
</feature>
<feature type="region of interest" description="Disordered" evidence="1">
    <location>
        <begin position="110"/>
        <end position="134"/>
    </location>
</feature>
<keyword evidence="4" id="KW-1185">Reference proteome</keyword>
<keyword evidence="2" id="KW-1133">Transmembrane helix</keyword>
<dbReference type="EMBL" id="BLKM01004391">
    <property type="protein sequence ID" value="GFG31256.1"/>
    <property type="molecule type" value="Genomic_DNA"/>
</dbReference>
<accession>A0A6L2PFW6</accession>
<dbReference type="Proteomes" id="UP000502823">
    <property type="component" value="Unassembled WGS sequence"/>
</dbReference>
<reference evidence="4" key="1">
    <citation type="submission" date="2020-01" db="EMBL/GenBank/DDBJ databases">
        <title>Draft genome sequence of the Termite Coptotermes fromosanus.</title>
        <authorList>
            <person name="Itakura S."/>
            <person name="Yosikawa Y."/>
            <person name="Umezawa K."/>
        </authorList>
    </citation>
    <scope>NUCLEOTIDE SEQUENCE [LARGE SCALE GENOMIC DNA]</scope>
</reference>
<name>A0A6L2PFW6_COPFO</name>
<protein>
    <submittedName>
        <fullName evidence="3">Uncharacterized protein</fullName>
    </submittedName>
</protein>
<feature type="region of interest" description="Disordered" evidence="1">
    <location>
        <begin position="1"/>
        <end position="54"/>
    </location>
</feature>
<keyword evidence="2" id="KW-0472">Membrane</keyword>
<gene>
    <name evidence="3" type="ORF">Cfor_03261</name>
</gene>
<evidence type="ECO:0000256" key="2">
    <source>
        <dbReference type="SAM" id="Phobius"/>
    </source>
</evidence>
<organism evidence="3 4">
    <name type="scientific">Coptotermes formosanus</name>
    <name type="common">Formosan subterranean termite</name>
    <dbReference type="NCBI Taxonomy" id="36987"/>
    <lineage>
        <taxon>Eukaryota</taxon>
        <taxon>Metazoa</taxon>
        <taxon>Ecdysozoa</taxon>
        <taxon>Arthropoda</taxon>
        <taxon>Hexapoda</taxon>
        <taxon>Insecta</taxon>
        <taxon>Pterygota</taxon>
        <taxon>Neoptera</taxon>
        <taxon>Polyneoptera</taxon>
        <taxon>Dictyoptera</taxon>
        <taxon>Blattodea</taxon>
        <taxon>Blattoidea</taxon>
        <taxon>Termitoidae</taxon>
        <taxon>Rhinotermitidae</taxon>
        <taxon>Coptotermes</taxon>
    </lineage>
</organism>
<dbReference type="InParanoid" id="A0A6L2PFW6"/>
<feature type="transmembrane region" description="Helical" evidence="2">
    <location>
        <begin position="154"/>
        <end position="179"/>
    </location>
</feature>
<comment type="caution">
    <text evidence="3">The sequence shown here is derived from an EMBL/GenBank/DDBJ whole genome shotgun (WGS) entry which is preliminary data.</text>
</comment>
<dbReference type="AlphaFoldDB" id="A0A6L2PFW6"/>
<feature type="region of interest" description="Disordered" evidence="1">
    <location>
        <begin position="286"/>
        <end position="307"/>
    </location>
</feature>